<evidence type="ECO:0000313" key="5">
    <source>
        <dbReference type="EMBL" id="TPX40237.1"/>
    </source>
</evidence>
<dbReference type="GO" id="GO:0000139">
    <property type="term" value="C:Golgi membrane"/>
    <property type="evidence" value="ECO:0007669"/>
    <property type="project" value="TreeGrafter"/>
</dbReference>
<sequence length="1200" mass="132601">MYFVNGSAKILSPPGNPTPIHPENGDEADSGNLAAICIRECADSDFFAVLTADSIHLWSIRPNVVLSNVRRSEVTIKEDGQNSDVIWKPDGSGLVVVTTSGFLHFYDNVVVSDTLLNYEFSHGHHYTRGPGEGSGVPGRALRFRMALEIDSGVQCGVGLDKELIVCTRESPSLLSLTWNGEIQLDASVVLANLSFQGQDPEGIIMIVRHPYQSMFGWITATGRAFVARRIDQPFENNDTNTYSWTGVCIYNSEGNLPNATSIAFNARFSLASVGAVDGTIHIYSISEDGQSLQPSHKLELPKTVSAYLNHGLGDVTAMSWTTDGYALAVGWKYGGLSLWSVFGRLLKSTISEDTNVQNPADGSPMLLEDYFHGVQDLFWGSGDFDLYILPGAELMPTAPPSGLYVLPFTKTPLVTCSNIDNSKSVFLLGDDRLLLYAGNDSDFNVTDLDLIQWNTIQAPPSYISSNWPIRYASINSTGHYIAMAGTYGIAHYNTASSRWKLFGNEQQERSFSVRGGIVWWKNMLIVGCVNAETEDYELRLFSRDANLELSQAVLHREVTREPVAMSSLDSFVLVYCADNVVRHYSVITSASGKSSLQLHQQISFADIISNPWSVQSIIRIPPFGDRTHDSINSSPFLLLRAGELSLLQAAQEQRWEKTILAEHIEHIYASKPTERAAGMHHSIWAFDGSGVKIWANVVTDGATPPPSWPAAAKWQEDFKMDLDFYPLTVMMHRSIIMGIEQRMSLKSSVQCTFYKLETMTHLYLHTIIRHILSRGMEEEAVAFAAGFRHLQYFGHSLEMLLHQVLEEEAETYAGFSKGALLPCIARFLEAFPHHLDVIVRCARKTEVALWEYFFSIVGDAKELFSQCLQSGTLDTATSYLIIIQTLEPASISSKLAVQLLERAFEMEDFETGKELVRFVTSINDGIHRQEQLHSPTTGNGIGTTKDGGTATDKTNVENHARASDGTDFFYVEVLISKHARTLMARQRVRALARFATQLSFPLIAWLKKERNRSAMVDDWHGALMSLHEQFERPLPHEVITPSAPRTPPSARKPSAANAMTNPAASAAPGPSSLPLSVAARLEPAGTLDGHSSRAPLRKRANTLPLIRPPDSGAVSDEAEEVQAMIRATREADCWDWCLMLASFAMDVPTLLAALSEDDGPAAGLRMKWRAALLSTNCRGYQQLVHVVESKLLDLSTRTHA</sequence>
<dbReference type="VEuPathDB" id="FungiDB:SeMB42_g02888"/>
<evidence type="ECO:0000256" key="3">
    <source>
        <dbReference type="SAM" id="MobiDB-lite"/>
    </source>
</evidence>
<dbReference type="Gene3D" id="2.130.10.10">
    <property type="entry name" value="YVTN repeat-like/Quinoprotein amine dehydrogenase"/>
    <property type="match status" value="1"/>
</dbReference>
<dbReference type="InterPro" id="IPR015943">
    <property type="entry name" value="WD40/YVTN_repeat-like_dom_sf"/>
</dbReference>
<name>A0A507DBJ8_9FUNG</name>
<dbReference type="Pfam" id="PF25440">
    <property type="entry name" value="Beta-prop_RIC1_2nd"/>
    <property type="match status" value="1"/>
</dbReference>
<dbReference type="STRING" id="286115.A0A507DBJ8"/>
<dbReference type="Proteomes" id="UP000320475">
    <property type="component" value="Unassembled WGS sequence"/>
</dbReference>
<feature type="region of interest" description="Disordered" evidence="3">
    <location>
        <begin position="1037"/>
        <end position="1071"/>
    </location>
</feature>
<dbReference type="GO" id="GO:0005829">
    <property type="term" value="C:cytosol"/>
    <property type="evidence" value="ECO:0007669"/>
    <property type="project" value="TreeGrafter"/>
</dbReference>
<comment type="caution">
    <text evidence="6">The sequence shown here is derived from an EMBL/GenBank/DDBJ whole genome shotgun (WGS) entry which is preliminary data.</text>
</comment>
<dbReference type="GO" id="GO:0042147">
    <property type="term" value="P:retrograde transport, endosome to Golgi"/>
    <property type="evidence" value="ECO:0007669"/>
    <property type="project" value="TreeGrafter"/>
</dbReference>
<keyword evidence="2" id="KW-0472">Membrane</keyword>
<gene>
    <name evidence="5" type="ORF">SeLEV6574_g06727</name>
    <name evidence="6" type="ORF">SeMB42_g02888</name>
</gene>
<reference evidence="7 8" key="1">
    <citation type="journal article" date="2019" name="Sci. Rep.">
        <title>Comparative genomics of chytrid fungi reveal insights into the obligate biotrophic and pathogenic lifestyle of Synchytrium endobioticum.</title>
        <authorList>
            <person name="van de Vossenberg B.T.L.H."/>
            <person name="Warris S."/>
            <person name="Nguyen H.D.T."/>
            <person name="van Gent-Pelzer M.P.E."/>
            <person name="Joly D.L."/>
            <person name="van de Geest H.C."/>
            <person name="Bonants P.J.M."/>
            <person name="Smith D.S."/>
            <person name="Levesque C.A."/>
            <person name="van der Lee T.A.J."/>
        </authorList>
    </citation>
    <scope>NUCLEOTIDE SEQUENCE [LARGE SCALE GENOMIC DNA]</scope>
    <source>
        <strain evidence="5 8">LEV6574</strain>
        <strain evidence="6 7">MB42</strain>
    </source>
</reference>
<comment type="subcellular location">
    <subcellularLocation>
        <location evidence="1">Membrane</location>
    </subcellularLocation>
</comment>
<feature type="domain" description="RIC1 C-terminal alpha solenoid region" evidence="4">
    <location>
        <begin position="765"/>
        <end position="928"/>
    </location>
</feature>
<dbReference type="Pfam" id="PF07064">
    <property type="entry name" value="RIC1"/>
    <property type="match status" value="1"/>
</dbReference>
<dbReference type="GO" id="GO:0006886">
    <property type="term" value="P:intracellular protein transport"/>
    <property type="evidence" value="ECO:0007669"/>
    <property type="project" value="InterPro"/>
</dbReference>
<dbReference type="PANTHER" id="PTHR22746:SF10">
    <property type="entry name" value="GUANINE NUCLEOTIDE EXCHANGE FACTOR SUBUNIT RIC1"/>
    <property type="match status" value="1"/>
</dbReference>
<protein>
    <recommendedName>
        <fullName evidence="4">RIC1 C-terminal alpha solenoid region domain-containing protein</fullName>
    </recommendedName>
</protein>
<proteinExistence type="predicted"/>
<evidence type="ECO:0000259" key="4">
    <source>
        <dbReference type="Pfam" id="PF07064"/>
    </source>
</evidence>
<dbReference type="EMBL" id="QEAM01000404">
    <property type="protein sequence ID" value="TPX40237.1"/>
    <property type="molecule type" value="Genomic_DNA"/>
</dbReference>
<dbReference type="SUPFAM" id="SSF50978">
    <property type="entry name" value="WD40 repeat-like"/>
    <property type="match status" value="1"/>
</dbReference>
<dbReference type="GO" id="GO:0034066">
    <property type="term" value="C:Ric1-Rgp1 guanyl-nucleotide exchange factor complex"/>
    <property type="evidence" value="ECO:0007669"/>
    <property type="project" value="InterPro"/>
</dbReference>
<dbReference type="InterPro" id="IPR001680">
    <property type="entry name" value="WD40_rpt"/>
</dbReference>
<evidence type="ECO:0000313" key="6">
    <source>
        <dbReference type="EMBL" id="TPX48737.1"/>
    </source>
</evidence>
<organism evidence="6 7">
    <name type="scientific">Synchytrium endobioticum</name>
    <dbReference type="NCBI Taxonomy" id="286115"/>
    <lineage>
        <taxon>Eukaryota</taxon>
        <taxon>Fungi</taxon>
        <taxon>Fungi incertae sedis</taxon>
        <taxon>Chytridiomycota</taxon>
        <taxon>Chytridiomycota incertae sedis</taxon>
        <taxon>Chytridiomycetes</taxon>
        <taxon>Synchytriales</taxon>
        <taxon>Synchytriaceae</taxon>
        <taxon>Synchytrium</taxon>
    </lineage>
</organism>
<dbReference type="PANTHER" id="PTHR22746">
    <property type="entry name" value="RAB6A-GEF COMPLEX PARTNER PROTEIN 1"/>
    <property type="match status" value="1"/>
</dbReference>
<dbReference type="Proteomes" id="UP000317494">
    <property type="component" value="Unassembled WGS sequence"/>
</dbReference>
<feature type="compositionally biased region" description="Low complexity" evidence="3">
    <location>
        <begin position="1053"/>
        <end position="1071"/>
    </location>
</feature>
<evidence type="ECO:0000313" key="8">
    <source>
        <dbReference type="Proteomes" id="UP000320475"/>
    </source>
</evidence>
<dbReference type="SMART" id="SM00320">
    <property type="entry name" value="WD40"/>
    <property type="match status" value="3"/>
</dbReference>
<evidence type="ECO:0000313" key="7">
    <source>
        <dbReference type="Proteomes" id="UP000317494"/>
    </source>
</evidence>
<feature type="region of interest" description="Disordered" evidence="3">
    <location>
        <begin position="931"/>
        <end position="950"/>
    </location>
</feature>
<evidence type="ECO:0000256" key="2">
    <source>
        <dbReference type="ARBA" id="ARBA00023136"/>
    </source>
</evidence>
<dbReference type="InterPro" id="IPR036322">
    <property type="entry name" value="WD40_repeat_dom_sf"/>
</dbReference>
<accession>A0A507DBJ8</accession>
<dbReference type="InterPro" id="IPR040096">
    <property type="entry name" value="Ric1"/>
</dbReference>
<evidence type="ECO:0000256" key="1">
    <source>
        <dbReference type="ARBA" id="ARBA00004370"/>
    </source>
</evidence>
<dbReference type="AlphaFoldDB" id="A0A507DBJ8"/>
<dbReference type="EMBL" id="QEAN01000095">
    <property type="protein sequence ID" value="TPX48737.1"/>
    <property type="molecule type" value="Genomic_DNA"/>
</dbReference>
<dbReference type="OrthoDB" id="67540at2759"/>
<keyword evidence="7" id="KW-1185">Reference proteome</keyword>
<dbReference type="InterPro" id="IPR009771">
    <property type="entry name" value="RIC1_C"/>
</dbReference>